<accession>A0ABT8WX40</accession>
<evidence type="ECO:0000313" key="3">
    <source>
        <dbReference type="Proteomes" id="UP001176891"/>
    </source>
</evidence>
<dbReference type="RefSeq" id="WP_303280708.1">
    <property type="nucleotide sequence ID" value="NZ_BAABCZ010000016.1"/>
</dbReference>
<sequence length="570" mass="65959">MRNRILSIFTLCSLCFFLNIQAQEYQKKKRIQVVNREIPTEWENLIYGARFLDRFLPMSNLGEVSYNVWGTKKVIPRNINNGIEDPKWSYWGGNTKLYTDGKYHLFVCRWPENIKEGHMYWPNSTVVHAVSSNSEGPYKVVDEVGPGHNPEWYVTKTGKYVIYVIDKNKSPNYYISDNINGPWEYKQYDFDLRDRLADSKRKNFLHNLTFAKREDGSFLMLNRQGSSWFSKDGLSTWYRAMDDTSYPVFEGKYEDPFVWKTNIQYHAIVNDWKGRVAWHLRSKDGIKWVREDGEAYRPGIAKRFNGTKEEWFKYERIKLLQDKYGRAYQANFAVIDTLKHFDLGSDRHSSKLICIPMEKGKLVEVLNTVKIDSNTDEIKVLFKSEVGFDAINDVDFKSLVFGNADHVNYGKGARYKTHMIKGNDVIITFQGNHGLAQDNFSAKILGKTTKGQLLFAYARLPEVVYDGAILSPKLPNVISKNKIEIEVSNFGMAISEKANLKVFKSGTDFKELIGVVKIPKLKSFETKPLCIKTVSTVLDLKKYDFDVIINQGKADEQIFKAKNFSKKLTR</sequence>
<proteinExistence type="predicted"/>
<feature type="signal peptide" evidence="1">
    <location>
        <begin position="1"/>
        <end position="22"/>
    </location>
</feature>
<evidence type="ECO:0000256" key="1">
    <source>
        <dbReference type="SAM" id="SignalP"/>
    </source>
</evidence>
<feature type="chain" id="PRO_5046666900" evidence="1">
    <location>
        <begin position="23"/>
        <end position="570"/>
    </location>
</feature>
<dbReference type="Proteomes" id="UP001176891">
    <property type="component" value="Unassembled WGS sequence"/>
</dbReference>
<organism evidence="2 3">
    <name type="scientific">Flavivirga amylovorans</name>
    <dbReference type="NCBI Taxonomy" id="870486"/>
    <lineage>
        <taxon>Bacteria</taxon>
        <taxon>Pseudomonadati</taxon>
        <taxon>Bacteroidota</taxon>
        <taxon>Flavobacteriia</taxon>
        <taxon>Flavobacteriales</taxon>
        <taxon>Flavobacteriaceae</taxon>
        <taxon>Flavivirga</taxon>
    </lineage>
</organism>
<protein>
    <submittedName>
        <fullName evidence="2">Glycoside hydrolase family protein</fullName>
    </submittedName>
</protein>
<name>A0ABT8WX40_9FLAO</name>
<comment type="caution">
    <text evidence="2">The sequence shown here is derived from an EMBL/GenBank/DDBJ whole genome shotgun (WGS) entry which is preliminary data.</text>
</comment>
<reference evidence="2" key="1">
    <citation type="submission" date="2023-07" db="EMBL/GenBank/DDBJ databases">
        <title>Two novel species in the genus Flavivirga.</title>
        <authorList>
            <person name="Kwon K."/>
        </authorList>
    </citation>
    <scope>NUCLEOTIDE SEQUENCE</scope>
    <source>
        <strain evidence="2">KACC 14157</strain>
    </source>
</reference>
<keyword evidence="2" id="KW-0378">Hydrolase</keyword>
<gene>
    <name evidence="2" type="ORF">Q4Q39_02115</name>
</gene>
<dbReference type="GO" id="GO:0016787">
    <property type="term" value="F:hydrolase activity"/>
    <property type="evidence" value="ECO:0007669"/>
    <property type="project" value="UniProtKB-KW"/>
</dbReference>
<keyword evidence="1" id="KW-0732">Signal</keyword>
<keyword evidence="3" id="KW-1185">Reference proteome</keyword>
<evidence type="ECO:0000313" key="2">
    <source>
        <dbReference type="EMBL" id="MDO5986187.1"/>
    </source>
</evidence>
<dbReference type="CDD" id="cd08994">
    <property type="entry name" value="GH43_62_32_68_117_130-like"/>
    <property type="match status" value="1"/>
</dbReference>
<dbReference type="EMBL" id="JAUOEM010000001">
    <property type="protein sequence ID" value="MDO5986187.1"/>
    <property type="molecule type" value="Genomic_DNA"/>
</dbReference>